<dbReference type="Gene3D" id="3.30.420.40">
    <property type="match status" value="2"/>
</dbReference>
<sequence length="536" mass="58438">MATIGIAFGNSTSSIAATTKEGKLEVIANPDGDRFIASALSYVGEDEYHGAQAIAQLVRNPDTTIVNFRDFIGLEFDSIDFETSSSYSKVSCKPVKGSDGKVAYSINGELISVDEVVKRHLKQIKLAAEDYIGLDIEGCVISIPTNFTIEQQKSLISIAKSAGLEVKQLIKEPSGALLSHLVSKDSLSEDKIFVVADIGGIRSDAAVISVRGGILTILATVHDYKLGGDKLDDCLVEFFAKEFEKKYKCNPRKNERSLAKLKAACIVTKKTLSNVQTSTISIDSLADGYDFHSTINRLRFELVGREVFSQLTSFVESVVLKAGLETIDIDEVLLVGGSSNIPKLASNIQFIFPESTIISAPSLDSKLPNPNELICRGSSLQASMIESFDNEEIEESLQPIIVNTQHIAKPIGIKGSNGEFIQIISRETAYPIRKSIKLKTESNDVFIELYEGERTIKETVIESEKLSDDEEEEDDYSDEEPDVVKELVYIPGQLLGQLAIRGVGSGNEVEVIVNINKDGKLQITARSGEVVVKGEI</sequence>
<dbReference type="InterPro" id="IPR018181">
    <property type="entry name" value="Heat_shock_70_CS"/>
</dbReference>
<dbReference type="SUPFAM" id="SSF100920">
    <property type="entry name" value="Heat shock protein 70kD (HSP70), peptide-binding domain"/>
    <property type="match status" value="1"/>
</dbReference>
<dbReference type="GO" id="GO:0005634">
    <property type="term" value="C:nucleus"/>
    <property type="evidence" value="ECO:0007669"/>
    <property type="project" value="TreeGrafter"/>
</dbReference>
<evidence type="ECO:0000256" key="2">
    <source>
        <dbReference type="ARBA" id="ARBA00022741"/>
    </source>
</evidence>
<keyword evidence="3" id="KW-0067">ATP-binding</keyword>
<name>A0A1E4SXQ3_9ASCO</name>
<evidence type="ECO:0000256" key="3">
    <source>
        <dbReference type="ARBA" id="ARBA00022840"/>
    </source>
</evidence>
<dbReference type="GO" id="GO:0005524">
    <property type="term" value="F:ATP binding"/>
    <property type="evidence" value="ECO:0007669"/>
    <property type="project" value="UniProtKB-KW"/>
</dbReference>
<dbReference type="FunFam" id="3.90.640.10:FF:000010">
    <property type="entry name" value="heat shock 70 kDa protein 14"/>
    <property type="match status" value="1"/>
</dbReference>
<protein>
    <submittedName>
        <fullName evidence="4">Uncharacterized protein</fullName>
    </submittedName>
</protein>
<dbReference type="InterPro" id="IPR029047">
    <property type="entry name" value="HSP70_peptide-bd_sf"/>
</dbReference>
<dbReference type="STRING" id="983967.A0A1E4SXQ3"/>
<dbReference type="PRINTS" id="PR00301">
    <property type="entry name" value="HEATSHOCK70"/>
</dbReference>
<dbReference type="SUPFAM" id="SSF53067">
    <property type="entry name" value="Actin-like ATPase domain"/>
    <property type="match status" value="2"/>
</dbReference>
<dbReference type="InterPro" id="IPR043129">
    <property type="entry name" value="ATPase_NBD"/>
</dbReference>
<comment type="similarity">
    <text evidence="1">Belongs to the heat shock protein 70 family.</text>
</comment>
<keyword evidence="5" id="KW-1185">Reference proteome</keyword>
<keyword evidence="2" id="KW-0547">Nucleotide-binding</keyword>
<dbReference type="InterPro" id="IPR013126">
    <property type="entry name" value="Hsp_70_fam"/>
</dbReference>
<evidence type="ECO:0000313" key="4">
    <source>
        <dbReference type="EMBL" id="ODV84280.1"/>
    </source>
</evidence>
<dbReference type="Gene3D" id="3.90.640.10">
    <property type="entry name" value="Actin, Chain A, domain 4"/>
    <property type="match status" value="1"/>
</dbReference>
<dbReference type="Proteomes" id="UP000094801">
    <property type="component" value="Unassembled WGS sequence"/>
</dbReference>
<dbReference type="PROSITE" id="PS01036">
    <property type="entry name" value="HSP70_3"/>
    <property type="match status" value="1"/>
</dbReference>
<dbReference type="AlphaFoldDB" id="A0A1E4SXQ3"/>
<dbReference type="OrthoDB" id="29851at2759"/>
<reference evidence="5" key="1">
    <citation type="submission" date="2016-04" db="EMBL/GenBank/DDBJ databases">
        <title>Comparative genomics of biotechnologically important yeasts.</title>
        <authorList>
            <consortium name="DOE Joint Genome Institute"/>
            <person name="Riley R."/>
            <person name="Haridas S."/>
            <person name="Wolfe K.H."/>
            <person name="Lopes M.R."/>
            <person name="Hittinger C.T."/>
            <person name="Goker M."/>
            <person name="Salamov A."/>
            <person name="Wisecaver J."/>
            <person name="Long T.M."/>
            <person name="Aerts A.L."/>
            <person name="Barry K."/>
            <person name="Choi C."/>
            <person name="Clum A."/>
            <person name="Coughlan A.Y."/>
            <person name="Deshpande S."/>
            <person name="Douglass A.P."/>
            <person name="Hanson S.J."/>
            <person name="Klenk H.-P."/>
            <person name="Labutti K."/>
            <person name="Lapidus A."/>
            <person name="Lindquist E."/>
            <person name="Lipzen A."/>
            <person name="Meier-Kolthoff J.P."/>
            <person name="Ohm R.A."/>
            <person name="Otillar R.P."/>
            <person name="Pangilinan J."/>
            <person name="Peng Y."/>
            <person name="Rokas A."/>
            <person name="Rosa C.A."/>
            <person name="Scheuner C."/>
            <person name="Sibirny A.A."/>
            <person name="Slot J.C."/>
            <person name="Stielow J.B."/>
            <person name="Sun H."/>
            <person name="Kurtzman C.P."/>
            <person name="Blackwell M."/>
            <person name="Grigoriev I.V."/>
            <person name="Jeffries T.W."/>
        </authorList>
    </citation>
    <scope>NUCLEOTIDE SEQUENCE [LARGE SCALE GENOMIC DNA]</scope>
    <source>
        <strain evidence="5">NRRL YB-2248</strain>
    </source>
</reference>
<gene>
    <name evidence="4" type="ORF">CANARDRAFT_29167</name>
</gene>
<dbReference type="PANTHER" id="PTHR45639:SF32">
    <property type="entry name" value="HEAT SHOCK PROTEIN PDR13"/>
    <property type="match status" value="1"/>
</dbReference>
<proteinExistence type="inferred from homology"/>
<dbReference type="PANTHER" id="PTHR45639">
    <property type="entry name" value="HSC70CB, ISOFORM G-RELATED"/>
    <property type="match status" value="1"/>
</dbReference>
<dbReference type="Gene3D" id="3.30.30.30">
    <property type="match status" value="1"/>
</dbReference>
<dbReference type="GO" id="GO:0140662">
    <property type="term" value="F:ATP-dependent protein folding chaperone"/>
    <property type="evidence" value="ECO:0007669"/>
    <property type="project" value="InterPro"/>
</dbReference>
<dbReference type="EMBL" id="KV453857">
    <property type="protein sequence ID" value="ODV84280.1"/>
    <property type="molecule type" value="Genomic_DNA"/>
</dbReference>
<accession>A0A1E4SXQ3</accession>
<dbReference type="Gene3D" id="2.60.34.10">
    <property type="entry name" value="Substrate Binding Domain Of DNAk, Chain A, domain 1"/>
    <property type="match status" value="1"/>
</dbReference>
<evidence type="ECO:0000313" key="5">
    <source>
        <dbReference type="Proteomes" id="UP000094801"/>
    </source>
</evidence>
<organism evidence="4 5">
    <name type="scientific">[Candida] arabinofermentans NRRL YB-2248</name>
    <dbReference type="NCBI Taxonomy" id="983967"/>
    <lineage>
        <taxon>Eukaryota</taxon>
        <taxon>Fungi</taxon>
        <taxon>Dikarya</taxon>
        <taxon>Ascomycota</taxon>
        <taxon>Saccharomycotina</taxon>
        <taxon>Pichiomycetes</taxon>
        <taxon>Pichiales</taxon>
        <taxon>Pichiaceae</taxon>
        <taxon>Ogataea</taxon>
        <taxon>Ogataea/Candida clade</taxon>
    </lineage>
</organism>
<dbReference type="GO" id="GO:0005829">
    <property type="term" value="C:cytosol"/>
    <property type="evidence" value="ECO:0007669"/>
    <property type="project" value="TreeGrafter"/>
</dbReference>
<evidence type="ECO:0000256" key="1">
    <source>
        <dbReference type="ARBA" id="ARBA00007381"/>
    </source>
</evidence>
<dbReference type="Pfam" id="PF00012">
    <property type="entry name" value="HSP70"/>
    <property type="match status" value="1"/>
</dbReference>